<keyword evidence="4" id="KW-1003">Cell membrane</keyword>
<evidence type="ECO:0000256" key="7">
    <source>
        <dbReference type="ARBA" id="ARBA00023136"/>
    </source>
</evidence>
<comment type="caution">
    <text evidence="9">The sequence shown here is derived from an EMBL/GenBank/DDBJ whole genome shotgun (WGS) entry which is preliminary data.</text>
</comment>
<dbReference type="GO" id="GO:0016036">
    <property type="term" value="P:cellular response to phosphate starvation"/>
    <property type="evidence" value="ECO:0007669"/>
    <property type="project" value="InterPro"/>
</dbReference>
<dbReference type="InterPro" id="IPR009315">
    <property type="entry name" value="P_starv_induced_PsiE"/>
</dbReference>
<feature type="transmembrane region" description="Helical" evidence="8">
    <location>
        <begin position="12"/>
        <end position="32"/>
    </location>
</feature>
<name>A0AAP7IEG7_9STAP</name>
<dbReference type="AlphaFoldDB" id="A0AAP7IEG7"/>
<protein>
    <recommendedName>
        <fullName evidence="3">Protein PsiE</fullName>
    </recommendedName>
</protein>
<reference evidence="10" key="1">
    <citation type="submission" date="2015-11" db="EMBL/GenBank/DDBJ databases">
        <title>Genomic diversity of Staphylococcus saprophyticus strains from urinary tract infections, animal surfaces, and fermented foods.</title>
        <authorList>
            <person name="Wolfe B.E."/>
        </authorList>
    </citation>
    <scope>NUCLEOTIDE SEQUENCE [LARGE SCALE GENOMIC DNA]</scope>
    <source>
        <strain evidence="10">738_7</strain>
    </source>
</reference>
<feature type="transmembrane region" description="Helical" evidence="8">
    <location>
        <begin position="78"/>
        <end position="98"/>
    </location>
</feature>
<evidence type="ECO:0000256" key="6">
    <source>
        <dbReference type="ARBA" id="ARBA00022989"/>
    </source>
</evidence>
<organism evidence="9 10">
    <name type="scientific">Staphylococcus equorum</name>
    <dbReference type="NCBI Taxonomy" id="246432"/>
    <lineage>
        <taxon>Bacteria</taxon>
        <taxon>Bacillati</taxon>
        <taxon>Bacillota</taxon>
        <taxon>Bacilli</taxon>
        <taxon>Bacillales</taxon>
        <taxon>Staphylococcaceae</taxon>
        <taxon>Staphylococcus</taxon>
    </lineage>
</organism>
<keyword evidence="5 8" id="KW-0812">Transmembrane</keyword>
<dbReference type="EMBL" id="LNPX01000022">
    <property type="protein sequence ID" value="OEK57421.1"/>
    <property type="molecule type" value="Genomic_DNA"/>
</dbReference>
<evidence type="ECO:0000256" key="4">
    <source>
        <dbReference type="ARBA" id="ARBA00022475"/>
    </source>
</evidence>
<dbReference type="GO" id="GO:0005886">
    <property type="term" value="C:plasma membrane"/>
    <property type="evidence" value="ECO:0007669"/>
    <property type="project" value="UniProtKB-SubCell"/>
</dbReference>
<feature type="transmembrane region" description="Helical" evidence="8">
    <location>
        <begin position="104"/>
        <end position="124"/>
    </location>
</feature>
<evidence type="ECO:0000256" key="2">
    <source>
        <dbReference type="ARBA" id="ARBA00005632"/>
    </source>
</evidence>
<keyword evidence="7 8" id="KW-0472">Membrane</keyword>
<comment type="similarity">
    <text evidence="2">Belongs to the PsiE family.</text>
</comment>
<dbReference type="KEGG" id="seqo:SE1039_02000"/>
<dbReference type="Pfam" id="PF06146">
    <property type="entry name" value="PsiE"/>
    <property type="match status" value="1"/>
</dbReference>
<evidence type="ECO:0000313" key="10">
    <source>
        <dbReference type="Proteomes" id="UP000095464"/>
    </source>
</evidence>
<feature type="transmembrane region" description="Helical" evidence="8">
    <location>
        <begin position="52"/>
        <end position="71"/>
    </location>
</feature>
<keyword evidence="6 8" id="KW-1133">Transmembrane helix</keyword>
<proteinExistence type="inferred from homology"/>
<comment type="subcellular location">
    <subcellularLocation>
        <location evidence="1">Cell inner membrane</location>
        <topology evidence="1">Multi-pass membrane protein</topology>
    </subcellularLocation>
</comment>
<dbReference type="PIRSF" id="PIRSF029598">
    <property type="entry name" value="PsiE"/>
    <property type="match status" value="1"/>
</dbReference>
<accession>A0AAP7IEG7</accession>
<evidence type="ECO:0000256" key="1">
    <source>
        <dbReference type="ARBA" id="ARBA00004429"/>
    </source>
</evidence>
<dbReference type="Proteomes" id="UP000095464">
    <property type="component" value="Unassembled WGS sequence"/>
</dbReference>
<dbReference type="PANTHER" id="PTHR37819:SF1">
    <property type="entry name" value="PROTEIN PSIE"/>
    <property type="match status" value="1"/>
</dbReference>
<evidence type="ECO:0000256" key="8">
    <source>
        <dbReference type="SAM" id="Phobius"/>
    </source>
</evidence>
<evidence type="ECO:0000313" key="9">
    <source>
        <dbReference type="EMBL" id="OEK57421.1"/>
    </source>
</evidence>
<evidence type="ECO:0000256" key="5">
    <source>
        <dbReference type="ARBA" id="ARBA00022692"/>
    </source>
</evidence>
<dbReference type="InterPro" id="IPR020948">
    <property type="entry name" value="P_starv_induced_PsiE-like"/>
</dbReference>
<evidence type="ECO:0000256" key="3">
    <source>
        <dbReference type="ARBA" id="ARBA00021903"/>
    </source>
</evidence>
<gene>
    <name evidence="9" type="ORF">ASS94_06000</name>
</gene>
<sequence length="130" mass="15500">MNKVIDYFTKALYFCLNLCIAILGVILVVFLFQECWGMIYTFIENKNVKYNYVVEKMLIAFMHIEFILLIIQYFRKNYHFSLQFFIYVGITAVIRFIIVEHYNAIETLLLAVTIGVLIFCLHLLKRYSLD</sequence>
<dbReference type="PANTHER" id="PTHR37819">
    <property type="entry name" value="PROTEIN PSIE"/>
    <property type="match status" value="1"/>
</dbReference>